<dbReference type="RefSeq" id="XP_030841153.1">
    <property type="nucleotide sequence ID" value="XM_030985293.1"/>
</dbReference>
<evidence type="ECO:0000313" key="14">
    <source>
        <dbReference type="Proteomes" id="UP000007110"/>
    </source>
</evidence>
<dbReference type="PROSITE" id="PS00250">
    <property type="entry name" value="TGF_BETA_1"/>
    <property type="match status" value="1"/>
</dbReference>
<accession>A0A0K0VHE4</accession>
<dbReference type="GO" id="GO:0005125">
    <property type="term" value="F:cytokine activity"/>
    <property type="evidence" value="ECO:0000318"/>
    <property type="project" value="GO_Central"/>
</dbReference>
<evidence type="ECO:0000259" key="11">
    <source>
        <dbReference type="PROSITE" id="PS51362"/>
    </source>
</evidence>
<feature type="region of interest" description="Disordered" evidence="9">
    <location>
        <begin position="140"/>
        <end position="168"/>
    </location>
</feature>
<dbReference type="GO" id="GO:0005615">
    <property type="term" value="C:extracellular space"/>
    <property type="evidence" value="ECO:0000318"/>
    <property type="project" value="GO_Central"/>
</dbReference>
<evidence type="ECO:0000256" key="1">
    <source>
        <dbReference type="ARBA" id="ARBA00004613"/>
    </source>
</evidence>
<feature type="region of interest" description="Disordered" evidence="9">
    <location>
        <begin position="380"/>
        <end position="413"/>
    </location>
</feature>
<feature type="compositionally biased region" description="Low complexity" evidence="9">
    <location>
        <begin position="41"/>
        <end position="50"/>
    </location>
</feature>
<dbReference type="InParanoid" id="A0A0K0VHE4"/>
<feature type="chain" id="PRO_5033227370" evidence="10">
    <location>
        <begin position="26"/>
        <end position="523"/>
    </location>
</feature>
<dbReference type="Proteomes" id="UP000007110">
    <property type="component" value="Unassembled WGS sequence"/>
</dbReference>
<feature type="compositionally biased region" description="Basic and acidic residues" evidence="9">
    <location>
        <begin position="53"/>
        <end position="64"/>
    </location>
</feature>
<feature type="signal peptide" evidence="10">
    <location>
        <begin position="1"/>
        <end position="25"/>
    </location>
</feature>
<dbReference type="Pfam" id="PF00019">
    <property type="entry name" value="TGF_beta"/>
    <property type="match status" value="1"/>
</dbReference>
<feature type="domain" description="TGF-beta family profile" evidence="11">
    <location>
        <begin position="399"/>
        <end position="523"/>
    </location>
</feature>
<evidence type="ECO:0000256" key="10">
    <source>
        <dbReference type="SAM" id="SignalP"/>
    </source>
</evidence>
<keyword evidence="6" id="KW-1015">Disulfide bond</keyword>
<dbReference type="GO" id="GO:0007178">
    <property type="term" value="P:cell surface receptor protein serine/threonine kinase signaling pathway"/>
    <property type="evidence" value="ECO:0000318"/>
    <property type="project" value="GO_Central"/>
</dbReference>
<dbReference type="PANTHER" id="PTHR11848">
    <property type="entry name" value="TGF-BETA FAMILY"/>
    <property type="match status" value="1"/>
</dbReference>
<dbReference type="CDD" id="cd13761">
    <property type="entry name" value="TGF_beta_BMP5_like"/>
    <property type="match status" value="1"/>
</dbReference>
<dbReference type="PANTHER" id="PTHR11848:SF302">
    <property type="entry name" value="TGF-BETA FAMILY PROFILE DOMAIN-CONTAINING PROTEIN"/>
    <property type="match status" value="1"/>
</dbReference>
<dbReference type="InterPro" id="IPR015615">
    <property type="entry name" value="TGF-beta-rel"/>
</dbReference>
<evidence type="ECO:0000256" key="3">
    <source>
        <dbReference type="ARBA" id="ARBA00022525"/>
    </source>
</evidence>
<evidence type="ECO:0000256" key="4">
    <source>
        <dbReference type="ARBA" id="ARBA00022729"/>
    </source>
</evidence>
<evidence type="ECO:0000313" key="13">
    <source>
        <dbReference type="EnsemblMetazoa" id="XP_030841153"/>
    </source>
</evidence>
<dbReference type="FunFam" id="2.10.90.10:FF:000001">
    <property type="entry name" value="Bone morphogenetic protein 4"/>
    <property type="match status" value="1"/>
</dbReference>
<name>A0A0K0VHE4_STRPU</name>
<reference evidence="12" key="1">
    <citation type="submission" date="2015-01" db="EMBL/GenBank/DDBJ databases">
        <authorList>
            <person name="Pelicic Vladimir"/>
        </authorList>
    </citation>
    <scope>NUCLEOTIDE SEQUENCE</scope>
</reference>
<dbReference type="OrthoDB" id="5987191at2759"/>
<organism evidence="12">
    <name type="scientific">Strongylocentrotus purpuratus</name>
    <name type="common">Purple sea urchin</name>
    <dbReference type="NCBI Taxonomy" id="7668"/>
    <lineage>
        <taxon>Eukaryota</taxon>
        <taxon>Metazoa</taxon>
        <taxon>Echinodermata</taxon>
        <taxon>Eleutherozoa</taxon>
        <taxon>Echinozoa</taxon>
        <taxon>Echinoidea</taxon>
        <taxon>Euechinoidea</taxon>
        <taxon>Echinacea</taxon>
        <taxon>Camarodonta</taxon>
        <taxon>Echinidea</taxon>
        <taxon>Strongylocentrotidae</taxon>
        <taxon>Strongylocentrotus</taxon>
    </lineage>
</organism>
<comment type="subcellular location">
    <subcellularLocation>
        <location evidence="1">Secreted</location>
    </subcellularLocation>
</comment>
<evidence type="ECO:0000256" key="7">
    <source>
        <dbReference type="ARBA" id="ARBA00023180"/>
    </source>
</evidence>
<feature type="compositionally biased region" description="Acidic residues" evidence="9">
    <location>
        <begin position="77"/>
        <end position="90"/>
    </location>
</feature>
<keyword evidence="4 10" id="KW-0732">Signal</keyword>
<comment type="similarity">
    <text evidence="2 8">Belongs to the TGF-beta family.</text>
</comment>
<dbReference type="GeneID" id="100891353"/>
<dbReference type="InterPro" id="IPR001839">
    <property type="entry name" value="TGF-b_C"/>
</dbReference>
<keyword evidence="7" id="KW-0325">Glycoprotein</keyword>
<proteinExistence type="evidence at transcript level"/>
<feature type="region of interest" description="Disordered" evidence="9">
    <location>
        <begin position="32"/>
        <end position="97"/>
    </location>
</feature>
<dbReference type="Pfam" id="PF00688">
    <property type="entry name" value="TGFb_propeptide"/>
    <property type="match status" value="1"/>
</dbReference>
<evidence type="ECO:0000256" key="5">
    <source>
        <dbReference type="ARBA" id="ARBA00023030"/>
    </source>
</evidence>
<keyword evidence="5 8" id="KW-0339">Growth factor</keyword>
<dbReference type="InterPro" id="IPR017948">
    <property type="entry name" value="TGFb_CS"/>
</dbReference>
<dbReference type="EMBL" id="KP744518">
    <property type="protein sequence ID" value="AKR76341.1"/>
    <property type="molecule type" value="mRNA"/>
</dbReference>
<dbReference type="Gene3D" id="2.60.120.970">
    <property type="match status" value="1"/>
</dbReference>
<evidence type="ECO:0000256" key="8">
    <source>
        <dbReference type="RuleBase" id="RU000354"/>
    </source>
</evidence>
<protein>
    <submittedName>
        <fullName evidence="12">Admp2</fullName>
    </submittedName>
</protein>
<dbReference type="SUPFAM" id="SSF57501">
    <property type="entry name" value="Cystine-knot cytokines"/>
    <property type="match status" value="1"/>
</dbReference>
<evidence type="ECO:0000256" key="9">
    <source>
        <dbReference type="SAM" id="MobiDB-lite"/>
    </source>
</evidence>
<dbReference type="AlphaFoldDB" id="A0A0K0VHE4"/>
<reference evidence="14" key="2">
    <citation type="submission" date="2015-02" db="EMBL/GenBank/DDBJ databases">
        <title>Genome sequencing for Strongylocentrotus purpuratus.</title>
        <authorList>
            <person name="Murali S."/>
            <person name="Liu Y."/>
            <person name="Vee V."/>
            <person name="English A."/>
            <person name="Wang M."/>
            <person name="Skinner E."/>
            <person name="Han Y."/>
            <person name="Muzny D.M."/>
            <person name="Worley K.C."/>
            <person name="Gibbs R.A."/>
        </authorList>
    </citation>
    <scope>NUCLEOTIDE SEQUENCE</scope>
</reference>
<dbReference type="PROSITE" id="PS51362">
    <property type="entry name" value="TGF_BETA_2"/>
    <property type="match status" value="1"/>
</dbReference>
<sequence length="523" mass="59809">MMMPNFALATIRISFILVILSRVTCSPLDATEHYGKRRRGGSASRRTPGGLRSEQEAPPWHENDSPYGNNDQKSNDVDDDEQEDEEDDYSDYSNPKVEGDAERRLLTSFGLSALPKLDKKAVKEAPSFMLDLYEKLQGSQNDKTSEDFNHDDDTAPAANTVRSYSEKGSRSSGRRLFEFEVRGILDRETIVSAEIVLYKRQSRLSEWEPMESDAKRVIIEVYHVYRLEKKGDVRRRKTLVDQRIIHLSYSGLLQFNVTSAFLNKAQNLRISSDNTSVMTRTFEVKIRAQSASIKRMVRFIKFPADNRPEKQPLLVLYLNDNMIQRRDIGMPLGQEGVVAPRRSSRNKLEPHTPVTASNRLETRLENSIELERRLEVAAAVEGNSRTDNSGVGREHKALRRKRRAENRVSSRPGRTKCQLEEYEVNFEDIGWTTWIVAPRTYHSNFCEGYCPFPLDSHFNGTNHAAVQAILHTRKMKRRDGRRIPSPCCVPNSFTGLSVLYLNEEKNVVIKDFEQMVATSCGCH</sequence>
<dbReference type="EnsemblMetazoa" id="XM_030985293">
    <property type="protein sequence ID" value="XP_030841153"/>
    <property type="gene ID" value="LOC100891353"/>
</dbReference>
<evidence type="ECO:0000313" key="12">
    <source>
        <dbReference type="EMBL" id="AKR76341.1"/>
    </source>
</evidence>
<evidence type="ECO:0000256" key="2">
    <source>
        <dbReference type="ARBA" id="ARBA00006656"/>
    </source>
</evidence>
<dbReference type="Gene3D" id="2.10.90.10">
    <property type="entry name" value="Cystine-knot cytokines"/>
    <property type="match status" value="1"/>
</dbReference>
<keyword evidence="3" id="KW-0964">Secreted</keyword>
<dbReference type="OMA" id="EQEAPPW"/>
<dbReference type="SMART" id="SM00204">
    <property type="entry name" value="TGFB"/>
    <property type="match status" value="1"/>
</dbReference>
<feature type="compositionally biased region" description="Basic and acidic residues" evidence="9">
    <location>
        <begin position="143"/>
        <end position="153"/>
    </location>
</feature>
<dbReference type="InterPro" id="IPR029034">
    <property type="entry name" value="Cystine-knot_cytokine"/>
</dbReference>
<dbReference type="GO" id="GO:0008083">
    <property type="term" value="F:growth factor activity"/>
    <property type="evidence" value="ECO:0007669"/>
    <property type="project" value="UniProtKB-KW"/>
</dbReference>
<evidence type="ECO:0000256" key="6">
    <source>
        <dbReference type="ARBA" id="ARBA00023157"/>
    </source>
</evidence>
<keyword evidence="14" id="KW-1185">Reference proteome</keyword>
<dbReference type="KEGG" id="spu:100891353"/>
<reference evidence="13" key="3">
    <citation type="submission" date="2021-01" db="UniProtKB">
        <authorList>
            <consortium name="EnsemblMetazoa"/>
        </authorList>
    </citation>
    <scope>IDENTIFICATION</scope>
</reference>
<dbReference type="InterPro" id="IPR001111">
    <property type="entry name" value="TGF-b_propeptide"/>
</dbReference>